<dbReference type="InterPro" id="IPR035644">
    <property type="entry name" value="MraZ_C"/>
</dbReference>
<evidence type="ECO:0000256" key="7">
    <source>
        <dbReference type="HAMAP-Rule" id="MF_01008"/>
    </source>
</evidence>
<keyword evidence="10" id="KW-1185">Reference proteome</keyword>
<comment type="subunit">
    <text evidence="7">Forms oligomers.</text>
</comment>
<comment type="similarity">
    <text evidence="7">Belongs to the MraZ family.</text>
</comment>
<dbReference type="PANTHER" id="PTHR34701">
    <property type="entry name" value="TRANSCRIPTIONAL REGULATOR MRAZ"/>
    <property type="match status" value="1"/>
</dbReference>
<dbReference type="InterPro" id="IPR035642">
    <property type="entry name" value="MraZ_N"/>
</dbReference>
<organism evidence="9 10">
    <name type="scientific">Rhodobacter ferrooxidans</name>
    <dbReference type="NCBI Taxonomy" id="371731"/>
    <lineage>
        <taxon>Bacteria</taxon>
        <taxon>Pseudomonadati</taxon>
        <taxon>Pseudomonadota</taxon>
        <taxon>Alphaproteobacteria</taxon>
        <taxon>Rhodobacterales</taxon>
        <taxon>Rhodobacter group</taxon>
        <taxon>Rhodobacter</taxon>
    </lineage>
</organism>
<accession>C8S463</accession>
<protein>
    <recommendedName>
        <fullName evidence="1 7">Transcriptional regulator MraZ</fullName>
    </recommendedName>
</protein>
<dbReference type="Proteomes" id="UP000010121">
    <property type="component" value="Unassembled WGS sequence"/>
</dbReference>
<sequence>MARSFVGSFDQVVDGKGRVSIPAAFRRVIEQGDSERKDGEKPTVYIAYGEPGRAYLEGYSADGLAELQAQVNDLPYDFDGREAMEDLYFTNVMEAQLDDTGRIVLTQVLRDKIGLHDKAMFVAKGSRFEIWEPETYTVQRGNRTRDYLQAKGPNFNPRALLAAAVRAK</sequence>
<dbReference type="GO" id="GO:0009295">
    <property type="term" value="C:nucleoid"/>
    <property type="evidence" value="ECO:0007669"/>
    <property type="project" value="UniProtKB-SubCell"/>
</dbReference>
<keyword evidence="2 7" id="KW-0963">Cytoplasm</keyword>
<dbReference type="GO" id="GO:2000143">
    <property type="term" value="P:negative regulation of DNA-templated transcription initiation"/>
    <property type="evidence" value="ECO:0007669"/>
    <property type="project" value="TreeGrafter"/>
</dbReference>
<evidence type="ECO:0000256" key="6">
    <source>
        <dbReference type="ARBA" id="ARBA00023163"/>
    </source>
</evidence>
<dbReference type="eggNOG" id="COG2001">
    <property type="taxonomic scope" value="Bacteria"/>
</dbReference>
<dbReference type="RefSeq" id="WP_008032123.1">
    <property type="nucleotide sequence ID" value="NZ_ACYY01000023.1"/>
</dbReference>
<dbReference type="CDD" id="cd16320">
    <property type="entry name" value="MraZ_N"/>
    <property type="match status" value="1"/>
</dbReference>
<dbReference type="AlphaFoldDB" id="C8S463"/>
<keyword evidence="4 7" id="KW-0805">Transcription regulation</keyword>
<keyword evidence="5 7" id="KW-0238">DNA-binding</keyword>
<evidence type="ECO:0000256" key="1">
    <source>
        <dbReference type="ARBA" id="ARBA00013860"/>
    </source>
</evidence>
<evidence type="ECO:0000256" key="5">
    <source>
        <dbReference type="ARBA" id="ARBA00023125"/>
    </source>
</evidence>
<dbReference type="PROSITE" id="PS51740">
    <property type="entry name" value="SPOVT_ABRB"/>
    <property type="match status" value="1"/>
</dbReference>
<reference evidence="9 10" key="1">
    <citation type="submission" date="2009-08" db="EMBL/GenBank/DDBJ databases">
        <title>The draft genome of Rhodobacter sp. SW2.</title>
        <authorList>
            <consortium name="US DOE Joint Genome Institute (JGI-PGF)"/>
            <person name="Lucas S."/>
            <person name="Copeland A."/>
            <person name="Lapidus A."/>
            <person name="Glavina del Rio T."/>
            <person name="Tice H."/>
            <person name="Bruce D."/>
            <person name="Goodwin L."/>
            <person name="Pitluck S."/>
            <person name="Larimer F."/>
            <person name="Land M.L."/>
            <person name="Hauser L."/>
            <person name="Emerson D."/>
        </authorList>
    </citation>
    <scope>NUCLEOTIDE SEQUENCE [LARGE SCALE GENOMIC DNA]</scope>
    <source>
        <strain evidence="9 10">SW2</strain>
    </source>
</reference>
<keyword evidence="6 7" id="KW-0804">Transcription</keyword>
<evidence type="ECO:0000259" key="8">
    <source>
        <dbReference type="PROSITE" id="PS51740"/>
    </source>
</evidence>
<dbReference type="PANTHER" id="PTHR34701:SF1">
    <property type="entry name" value="TRANSCRIPTIONAL REGULATOR MRAZ"/>
    <property type="match status" value="1"/>
</dbReference>
<dbReference type="SUPFAM" id="SSF89447">
    <property type="entry name" value="AbrB/MazE/MraZ-like"/>
    <property type="match status" value="1"/>
</dbReference>
<dbReference type="CDD" id="cd16321">
    <property type="entry name" value="MraZ_C"/>
    <property type="match status" value="1"/>
</dbReference>
<dbReference type="HAMAP" id="MF_01008">
    <property type="entry name" value="MraZ"/>
    <property type="match status" value="1"/>
</dbReference>
<evidence type="ECO:0000256" key="4">
    <source>
        <dbReference type="ARBA" id="ARBA00023015"/>
    </source>
</evidence>
<gene>
    <name evidence="7" type="primary">mraZ</name>
    <name evidence="9" type="ORF">Rsw2DRAFT_2849</name>
</gene>
<name>C8S463_9RHOB</name>
<evidence type="ECO:0000313" key="10">
    <source>
        <dbReference type="Proteomes" id="UP000010121"/>
    </source>
</evidence>
<dbReference type="InterPro" id="IPR037914">
    <property type="entry name" value="SpoVT-AbrB_sf"/>
</dbReference>
<dbReference type="InterPro" id="IPR020603">
    <property type="entry name" value="MraZ_dom"/>
</dbReference>
<evidence type="ECO:0000256" key="3">
    <source>
        <dbReference type="ARBA" id="ARBA00022737"/>
    </source>
</evidence>
<evidence type="ECO:0000313" key="9">
    <source>
        <dbReference type="EMBL" id="EEW24229.1"/>
    </source>
</evidence>
<dbReference type="GO" id="GO:0000976">
    <property type="term" value="F:transcription cis-regulatory region binding"/>
    <property type="evidence" value="ECO:0007669"/>
    <property type="project" value="TreeGrafter"/>
</dbReference>
<feature type="domain" description="SpoVT-AbrB" evidence="8">
    <location>
        <begin position="92"/>
        <end position="135"/>
    </location>
</feature>
<dbReference type="GO" id="GO:0005737">
    <property type="term" value="C:cytoplasm"/>
    <property type="evidence" value="ECO:0007669"/>
    <property type="project" value="UniProtKB-UniRule"/>
</dbReference>
<dbReference type="STRING" id="371731.Rsw2DRAFT_2849"/>
<dbReference type="InterPro" id="IPR003444">
    <property type="entry name" value="MraZ"/>
</dbReference>
<keyword evidence="3" id="KW-0677">Repeat</keyword>
<dbReference type="InterPro" id="IPR007159">
    <property type="entry name" value="SpoVT-AbrB_dom"/>
</dbReference>
<comment type="caution">
    <text evidence="9">The sequence shown here is derived from an EMBL/GenBank/DDBJ whole genome shotgun (WGS) entry which is preliminary data.</text>
</comment>
<dbReference type="Gene3D" id="3.40.1550.20">
    <property type="entry name" value="Transcriptional regulator MraZ domain"/>
    <property type="match status" value="1"/>
</dbReference>
<dbReference type="EMBL" id="ACYY01000023">
    <property type="protein sequence ID" value="EEW24229.1"/>
    <property type="molecule type" value="Genomic_DNA"/>
</dbReference>
<dbReference type="InterPro" id="IPR038619">
    <property type="entry name" value="MraZ_sf"/>
</dbReference>
<evidence type="ECO:0000256" key="2">
    <source>
        <dbReference type="ARBA" id="ARBA00022490"/>
    </source>
</evidence>
<dbReference type="Pfam" id="PF02381">
    <property type="entry name" value="MraZ"/>
    <property type="match status" value="1"/>
</dbReference>
<comment type="subcellular location">
    <subcellularLocation>
        <location evidence="7">Cytoplasm</location>
        <location evidence="7">Nucleoid</location>
    </subcellularLocation>
</comment>
<dbReference type="GO" id="GO:0003700">
    <property type="term" value="F:DNA-binding transcription factor activity"/>
    <property type="evidence" value="ECO:0007669"/>
    <property type="project" value="UniProtKB-UniRule"/>
</dbReference>
<dbReference type="OrthoDB" id="9807753at2"/>
<proteinExistence type="inferred from homology"/>